<dbReference type="EMBL" id="GBRH01246131">
    <property type="protein sequence ID" value="JAD51764.1"/>
    <property type="molecule type" value="Transcribed_RNA"/>
</dbReference>
<sequence length="27" mass="3227">MLVTFCRCIFEQGNASCEEIAWWRGEF</sequence>
<reference evidence="1" key="1">
    <citation type="submission" date="2014-09" db="EMBL/GenBank/DDBJ databases">
        <authorList>
            <person name="Magalhaes I.L.F."/>
            <person name="Oliveira U."/>
            <person name="Santos F.R."/>
            <person name="Vidigal T.H.D.A."/>
            <person name="Brescovit A.D."/>
            <person name="Santos A.J."/>
        </authorList>
    </citation>
    <scope>NUCLEOTIDE SEQUENCE</scope>
    <source>
        <tissue evidence="1">Shoot tissue taken approximately 20 cm above the soil surface</tissue>
    </source>
</reference>
<dbReference type="AlphaFoldDB" id="A0A0A9AJ87"/>
<proteinExistence type="predicted"/>
<organism evidence="1">
    <name type="scientific">Arundo donax</name>
    <name type="common">Giant reed</name>
    <name type="synonym">Donax arundinaceus</name>
    <dbReference type="NCBI Taxonomy" id="35708"/>
    <lineage>
        <taxon>Eukaryota</taxon>
        <taxon>Viridiplantae</taxon>
        <taxon>Streptophyta</taxon>
        <taxon>Embryophyta</taxon>
        <taxon>Tracheophyta</taxon>
        <taxon>Spermatophyta</taxon>
        <taxon>Magnoliopsida</taxon>
        <taxon>Liliopsida</taxon>
        <taxon>Poales</taxon>
        <taxon>Poaceae</taxon>
        <taxon>PACMAD clade</taxon>
        <taxon>Arundinoideae</taxon>
        <taxon>Arundineae</taxon>
        <taxon>Arundo</taxon>
    </lineage>
</organism>
<accession>A0A0A9AJ87</accession>
<protein>
    <submittedName>
        <fullName evidence="1">Uncharacterized protein</fullName>
    </submittedName>
</protein>
<reference evidence="1" key="2">
    <citation type="journal article" date="2015" name="Data Brief">
        <title>Shoot transcriptome of the giant reed, Arundo donax.</title>
        <authorList>
            <person name="Barrero R.A."/>
            <person name="Guerrero F.D."/>
            <person name="Moolhuijzen P."/>
            <person name="Goolsby J.A."/>
            <person name="Tidwell J."/>
            <person name="Bellgard S.E."/>
            <person name="Bellgard M.I."/>
        </authorList>
    </citation>
    <scope>NUCLEOTIDE SEQUENCE</scope>
    <source>
        <tissue evidence="1">Shoot tissue taken approximately 20 cm above the soil surface</tissue>
    </source>
</reference>
<name>A0A0A9AJ87_ARUDO</name>
<evidence type="ECO:0000313" key="1">
    <source>
        <dbReference type="EMBL" id="JAD51764.1"/>
    </source>
</evidence>